<proteinExistence type="predicted"/>
<feature type="compositionally biased region" description="Basic and acidic residues" evidence="1">
    <location>
        <begin position="1"/>
        <end position="10"/>
    </location>
</feature>
<keyword evidence="2" id="KW-0472">Membrane</keyword>
<feature type="transmembrane region" description="Helical" evidence="2">
    <location>
        <begin position="47"/>
        <end position="70"/>
    </location>
</feature>
<feature type="transmembrane region" description="Helical" evidence="2">
    <location>
        <begin position="161"/>
        <end position="181"/>
    </location>
</feature>
<evidence type="ECO:0000256" key="2">
    <source>
        <dbReference type="SAM" id="Phobius"/>
    </source>
</evidence>
<feature type="transmembrane region" description="Helical" evidence="2">
    <location>
        <begin position="122"/>
        <end position="149"/>
    </location>
</feature>
<dbReference type="EMBL" id="RJKN01000002">
    <property type="protein sequence ID" value="ROP45009.1"/>
    <property type="molecule type" value="Genomic_DNA"/>
</dbReference>
<keyword evidence="2" id="KW-1133">Transmembrane helix</keyword>
<gene>
    <name evidence="4" type="ORF">EDC03_1139</name>
</gene>
<sequence>MGAPSHDRTPEGVPDAAPGPVPDPVELASPAAPLPVEEEGPPTAGPLAHLVAALVVVALGVATVVASWGLGAGSAQEPDAGTWPLVLGVLVTVLGVLLVVGARRTHDAEAFTRHSTGVLLGVGTMVAFALLVGRIGFEIPGVLLCLVWMRVLGREGWRTSVVASLAVVAAFYAIFVGALSVPVPHLF</sequence>
<organism evidence="4 5">
    <name type="scientific">Pseudokineococcus lusitanus</name>
    <dbReference type="NCBI Taxonomy" id="763993"/>
    <lineage>
        <taxon>Bacteria</taxon>
        <taxon>Bacillati</taxon>
        <taxon>Actinomycetota</taxon>
        <taxon>Actinomycetes</taxon>
        <taxon>Kineosporiales</taxon>
        <taxon>Kineosporiaceae</taxon>
        <taxon>Pseudokineococcus</taxon>
    </lineage>
</organism>
<feature type="transmembrane region" description="Helical" evidence="2">
    <location>
        <begin position="82"/>
        <end position="102"/>
    </location>
</feature>
<evidence type="ECO:0000313" key="4">
    <source>
        <dbReference type="EMBL" id="ROP45009.1"/>
    </source>
</evidence>
<evidence type="ECO:0000256" key="1">
    <source>
        <dbReference type="SAM" id="MobiDB-lite"/>
    </source>
</evidence>
<dbReference type="InterPro" id="IPR009936">
    <property type="entry name" value="DUF1468"/>
</dbReference>
<dbReference type="Pfam" id="PF07331">
    <property type="entry name" value="TctB"/>
    <property type="match status" value="1"/>
</dbReference>
<evidence type="ECO:0000259" key="3">
    <source>
        <dbReference type="Pfam" id="PF07331"/>
    </source>
</evidence>
<keyword evidence="5" id="KW-1185">Reference proteome</keyword>
<keyword evidence="2" id="KW-0812">Transmembrane</keyword>
<dbReference type="RefSeq" id="WP_199719958.1">
    <property type="nucleotide sequence ID" value="NZ_RJKN01000002.1"/>
</dbReference>
<comment type="caution">
    <text evidence="4">The sequence shown here is derived from an EMBL/GenBank/DDBJ whole genome shotgun (WGS) entry which is preliminary data.</text>
</comment>
<dbReference type="InParanoid" id="A0A3N1HRD4"/>
<accession>A0A3N1HRD4</accession>
<evidence type="ECO:0000313" key="5">
    <source>
        <dbReference type="Proteomes" id="UP000276232"/>
    </source>
</evidence>
<reference evidence="4 5" key="1">
    <citation type="journal article" date="2015" name="Stand. Genomic Sci.">
        <title>Genomic Encyclopedia of Bacterial and Archaeal Type Strains, Phase III: the genomes of soil and plant-associated and newly described type strains.</title>
        <authorList>
            <person name="Whitman W.B."/>
            <person name="Woyke T."/>
            <person name="Klenk H.P."/>
            <person name="Zhou Y."/>
            <person name="Lilburn T.G."/>
            <person name="Beck B.J."/>
            <person name="De Vos P."/>
            <person name="Vandamme P."/>
            <person name="Eisen J.A."/>
            <person name="Garrity G."/>
            <person name="Hugenholtz P."/>
            <person name="Kyrpides N.C."/>
        </authorList>
    </citation>
    <scope>NUCLEOTIDE SEQUENCE [LARGE SCALE GENOMIC DNA]</scope>
    <source>
        <strain evidence="4 5">CECT 7306</strain>
    </source>
</reference>
<feature type="domain" description="DUF1468" evidence="3">
    <location>
        <begin position="51"/>
        <end position="184"/>
    </location>
</feature>
<dbReference type="AlphaFoldDB" id="A0A3N1HRD4"/>
<protein>
    <submittedName>
        <fullName evidence="4">Tripartite tricarboxylate transporter TctB family protein</fullName>
    </submittedName>
</protein>
<feature type="region of interest" description="Disordered" evidence="1">
    <location>
        <begin position="1"/>
        <end position="40"/>
    </location>
</feature>
<dbReference type="Proteomes" id="UP000276232">
    <property type="component" value="Unassembled WGS sequence"/>
</dbReference>
<name>A0A3N1HRD4_9ACTN</name>